<keyword evidence="1" id="KW-1133">Transmembrane helix</keyword>
<accession>A0A0J1FWQ6</accession>
<dbReference type="RefSeq" id="WP_242847042.1">
    <property type="nucleotide sequence ID" value="NZ_LDZY01000001.1"/>
</dbReference>
<reference evidence="2 3" key="1">
    <citation type="submission" date="2015-06" db="EMBL/GenBank/DDBJ databases">
        <title>Draft genome of the moderately acidophilic sulfate reducer Candidatus Desulfosporosinus acididurans strain M1.</title>
        <authorList>
            <person name="Poehlein A."/>
            <person name="Petzsch P."/>
            <person name="Johnson B.D."/>
            <person name="Schloemann M."/>
            <person name="Daniel R."/>
            <person name="Muehling M."/>
        </authorList>
    </citation>
    <scope>NUCLEOTIDE SEQUENCE [LARGE SCALE GENOMIC DNA]</scope>
    <source>
        <strain evidence="2 3">M1</strain>
    </source>
</reference>
<evidence type="ECO:0000256" key="1">
    <source>
        <dbReference type="SAM" id="Phobius"/>
    </source>
</evidence>
<name>A0A0J1FWQ6_9FIRM</name>
<feature type="transmembrane region" description="Helical" evidence="1">
    <location>
        <begin position="76"/>
        <end position="97"/>
    </location>
</feature>
<gene>
    <name evidence="2" type="ORF">DEAC_c01410</name>
</gene>
<keyword evidence="1" id="KW-0472">Membrane</keyword>
<dbReference type="EMBL" id="LDZY01000001">
    <property type="protein sequence ID" value="KLU67737.1"/>
    <property type="molecule type" value="Genomic_DNA"/>
</dbReference>
<keyword evidence="1" id="KW-0812">Transmembrane</keyword>
<dbReference type="PATRIC" id="fig|476652.3.peg.139"/>
<organism evidence="2 3">
    <name type="scientific">Desulfosporosinus acididurans</name>
    <dbReference type="NCBI Taxonomy" id="476652"/>
    <lineage>
        <taxon>Bacteria</taxon>
        <taxon>Bacillati</taxon>
        <taxon>Bacillota</taxon>
        <taxon>Clostridia</taxon>
        <taxon>Eubacteriales</taxon>
        <taxon>Desulfitobacteriaceae</taxon>
        <taxon>Desulfosporosinus</taxon>
    </lineage>
</organism>
<protein>
    <submittedName>
        <fullName evidence="2">Uncharacterized protein</fullName>
    </submittedName>
</protein>
<dbReference type="Proteomes" id="UP000036356">
    <property type="component" value="Unassembled WGS sequence"/>
</dbReference>
<proteinExistence type="predicted"/>
<evidence type="ECO:0000313" key="2">
    <source>
        <dbReference type="EMBL" id="KLU67737.1"/>
    </source>
</evidence>
<comment type="caution">
    <text evidence="2">The sequence shown here is derived from an EMBL/GenBank/DDBJ whole genome shotgun (WGS) entry which is preliminary data.</text>
</comment>
<dbReference type="AlphaFoldDB" id="A0A0J1FWQ6"/>
<keyword evidence="3" id="KW-1185">Reference proteome</keyword>
<sequence length="257" mass="27525">MSDNYSTVPLDQITQKTIATTFDKPLAMSNACDPLVSAVNSSKEPLNFGISIFSPVSSLPGTSSLFFLQPLLTGKVFASLGILIAAQLFLFLANRLFGLELSTIKPGTVISPEQTVRMSTSDLQDFLASVTSSSIQSSVGQPLNNQPMNLPRDVSSGTLETPEAPVIFALTVWGDFVANPYGPTVFLILPIVTFPGLRGALPMLILELLGTIFVRAVVPPQTTGAKPLQESSSSKPPLLQFTPEGLVNLLNRFSKHF</sequence>
<evidence type="ECO:0000313" key="3">
    <source>
        <dbReference type="Proteomes" id="UP000036356"/>
    </source>
</evidence>